<dbReference type="PROSITE" id="PS00893">
    <property type="entry name" value="NUDIX_BOX"/>
    <property type="match status" value="1"/>
</dbReference>
<keyword evidence="3 4" id="KW-0378">Hydrolase</keyword>
<dbReference type="InterPro" id="IPR015797">
    <property type="entry name" value="NUDIX_hydrolase-like_dom_sf"/>
</dbReference>
<sequence length="139" mass="14886">MAYAVAAVGVVVGDDGRVLVVQRRDNGRWEPPGGHLETGETPAQAACREVEEETGVRVEAGPLTGVYTNVVRDIVVIAFRCRAVGGAPHPTEESQRVEWWTRDRVVEAMPPAFAVRVTDALDAAPAPSRAHDGHDLLPG</sequence>
<dbReference type="InterPro" id="IPR020476">
    <property type="entry name" value="Nudix_hydrolase"/>
</dbReference>
<evidence type="ECO:0000313" key="6">
    <source>
        <dbReference type="EMBL" id="RZT85899.1"/>
    </source>
</evidence>
<evidence type="ECO:0000256" key="3">
    <source>
        <dbReference type="ARBA" id="ARBA00022801"/>
    </source>
</evidence>
<dbReference type="PROSITE" id="PS51462">
    <property type="entry name" value="NUDIX"/>
    <property type="match status" value="1"/>
</dbReference>
<comment type="cofactor">
    <cofactor evidence="1">
        <name>Mg(2+)</name>
        <dbReference type="ChEBI" id="CHEBI:18420"/>
    </cofactor>
</comment>
<dbReference type="Pfam" id="PF00293">
    <property type="entry name" value="NUDIX"/>
    <property type="match status" value="1"/>
</dbReference>
<evidence type="ECO:0000256" key="4">
    <source>
        <dbReference type="RuleBase" id="RU003476"/>
    </source>
</evidence>
<proteinExistence type="inferred from homology"/>
<dbReference type="InterPro" id="IPR000086">
    <property type="entry name" value="NUDIX_hydrolase_dom"/>
</dbReference>
<protein>
    <submittedName>
        <fullName evidence="6">Mutator protein MutT</fullName>
    </submittedName>
</protein>
<dbReference type="Proteomes" id="UP000291591">
    <property type="component" value="Unassembled WGS sequence"/>
</dbReference>
<evidence type="ECO:0000259" key="5">
    <source>
        <dbReference type="PROSITE" id="PS51462"/>
    </source>
</evidence>
<dbReference type="InterPro" id="IPR020084">
    <property type="entry name" value="NUDIX_hydrolase_CS"/>
</dbReference>
<keyword evidence="7" id="KW-1185">Reference proteome</keyword>
<dbReference type="PANTHER" id="PTHR43046">
    <property type="entry name" value="GDP-MANNOSE MANNOSYL HYDROLASE"/>
    <property type="match status" value="1"/>
</dbReference>
<evidence type="ECO:0000256" key="2">
    <source>
        <dbReference type="ARBA" id="ARBA00005582"/>
    </source>
</evidence>
<evidence type="ECO:0000313" key="7">
    <source>
        <dbReference type="Proteomes" id="UP000291591"/>
    </source>
</evidence>
<dbReference type="EMBL" id="SHKL01000001">
    <property type="protein sequence ID" value="RZT85899.1"/>
    <property type="molecule type" value="Genomic_DNA"/>
</dbReference>
<comment type="similarity">
    <text evidence="2 4">Belongs to the Nudix hydrolase family.</text>
</comment>
<comment type="caution">
    <text evidence="6">The sequence shown here is derived from an EMBL/GenBank/DDBJ whole genome shotgun (WGS) entry which is preliminary data.</text>
</comment>
<feature type="domain" description="Nudix hydrolase" evidence="5">
    <location>
        <begin position="1"/>
        <end position="123"/>
    </location>
</feature>
<dbReference type="SUPFAM" id="SSF55811">
    <property type="entry name" value="Nudix"/>
    <property type="match status" value="1"/>
</dbReference>
<organism evidence="6 7">
    <name type="scientific">Pseudonocardia sediminis</name>
    <dbReference type="NCBI Taxonomy" id="1397368"/>
    <lineage>
        <taxon>Bacteria</taxon>
        <taxon>Bacillati</taxon>
        <taxon>Actinomycetota</taxon>
        <taxon>Actinomycetes</taxon>
        <taxon>Pseudonocardiales</taxon>
        <taxon>Pseudonocardiaceae</taxon>
        <taxon>Pseudonocardia</taxon>
    </lineage>
</organism>
<dbReference type="Gene3D" id="3.90.79.10">
    <property type="entry name" value="Nucleoside Triphosphate Pyrophosphohydrolase"/>
    <property type="match status" value="1"/>
</dbReference>
<accession>A0A4Q7V094</accession>
<dbReference type="PANTHER" id="PTHR43046:SF16">
    <property type="entry name" value="ADP-RIBOSE PYROPHOSPHATASE YJHB-RELATED"/>
    <property type="match status" value="1"/>
</dbReference>
<dbReference type="OrthoDB" id="9814308at2"/>
<gene>
    <name evidence="6" type="ORF">EV383_2786</name>
</gene>
<dbReference type="AlphaFoldDB" id="A0A4Q7V094"/>
<dbReference type="PRINTS" id="PR00502">
    <property type="entry name" value="NUDIXFAMILY"/>
</dbReference>
<dbReference type="RefSeq" id="WP_130290286.1">
    <property type="nucleotide sequence ID" value="NZ_SHKL01000001.1"/>
</dbReference>
<name>A0A4Q7V094_PSEST</name>
<dbReference type="GO" id="GO:0016787">
    <property type="term" value="F:hydrolase activity"/>
    <property type="evidence" value="ECO:0007669"/>
    <property type="project" value="UniProtKB-KW"/>
</dbReference>
<reference evidence="6 7" key="1">
    <citation type="submission" date="2019-02" db="EMBL/GenBank/DDBJ databases">
        <title>Sequencing the genomes of 1000 actinobacteria strains.</title>
        <authorList>
            <person name="Klenk H.-P."/>
        </authorList>
    </citation>
    <scope>NUCLEOTIDE SEQUENCE [LARGE SCALE GENOMIC DNA]</scope>
    <source>
        <strain evidence="6 7">DSM 45779</strain>
    </source>
</reference>
<evidence type="ECO:0000256" key="1">
    <source>
        <dbReference type="ARBA" id="ARBA00001946"/>
    </source>
</evidence>